<name>A0ABU1I449_9MICO</name>
<dbReference type="Pfam" id="PF09972">
    <property type="entry name" value="DUF2207"/>
    <property type="match status" value="1"/>
</dbReference>
<proteinExistence type="predicted"/>
<keyword evidence="2" id="KW-1133">Transmembrane helix</keyword>
<feature type="domain" description="DUF2207" evidence="4">
    <location>
        <begin position="46"/>
        <end position="233"/>
    </location>
</feature>
<feature type="transmembrane region" description="Helical" evidence="2">
    <location>
        <begin position="412"/>
        <end position="434"/>
    </location>
</feature>
<protein>
    <submittedName>
        <fullName evidence="6">Membrane protein YgcG</fullName>
    </submittedName>
</protein>
<keyword evidence="7" id="KW-1185">Reference proteome</keyword>
<feature type="transmembrane region" description="Helical" evidence="2">
    <location>
        <begin position="440"/>
        <end position="458"/>
    </location>
</feature>
<feature type="compositionally biased region" description="Gly residues" evidence="1">
    <location>
        <begin position="580"/>
        <end position="599"/>
    </location>
</feature>
<keyword evidence="3" id="KW-0732">Signal</keyword>
<keyword evidence="2" id="KW-0472">Membrane</keyword>
<dbReference type="EMBL" id="JAVIZA010000001">
    <property type="protein sequence ID" value="MDR6168662.1"/>
    <property type="molecule type" value="Genomic_DNA"/>
</dbReference>
<evidence type="ECO:0000256" key="2">
    <source>
        <dbReference type="SAM" id="Phobius"/>
    </source>
</evidence>
<dbReference type="InterPro" id="IPR048389">
    <property type="entry name" value="YciQ-like_C"/>
</dbReference>
<organism evidence="6 7">
    <name type="scientific">Microbacterium paludicola</name>
    <dbReference type="NCBI Taxonomy" id="300019"/>
    <lineage>
        <taxon>Bacteria</taxon>
        <taxon>Bacillati</taxon>
        <taxon>Actinomycetota</taxon>
        <taxon>Actinomycetes</taxon>
        <taxon>Micrococcales</taxon>
        <taxon>Microbacteriaceae</taxon>
        <taxon>Microbacterium</taxon>
    </lineage>
</organism>
<evidence type="ECO:0000256" key="3">
    <source>
        <dbReference type="SAM" id="SignalP"/>
    </source>
</evidence>
<reference evidence="6 7" key="1">
    <citation type="submission" date="2023-08" db="EMBL/GenBank/DDBJ databases">
        <title>Functional and genomic diversity of the sorghum phyllosphere microbiome.</title>
        <authorList>
            <person name="Shade A."/>
        </authorList>
    </citation>
    <scope>NUCLEOTIDE SEQUENCE [LARGE SCALE GENOMIC DNA]</scope>
    <source>
        <strain evidence="6 7">SORGH_AS_0919</strain>
    </source>
</reference>
<dbReference type="Proteomes" id="UP001260188">
    <property type="component" value="Unassembled WGS sequence"/>
</dbReference>
<gene>
    <name evidence="6" type="ORF">QE367_002866</name>
</gene>
<dbReference type="InterPro" id="IPR018702">
    <property type="entry name" value="DUF2207"/>
</dbReference>
<feature type="transmembrane region" description="Helical" evidence="2">
    <location>
        <begin position="250"/>
        <end position="269"/>
    </location>
</feature>
<dbReference type="RefSeq" id="WP_309667602.1">
    <property type="nucleotide sequence ID" value="NZ_JAVIZA010000001.1"/>
</dbReference>
<evidence type="ECO:0000259" key="5">
    <source>
        <dbReference type="Pfam" id="PF20990"/>
    </source>
</evidence>
<comment type="caution">
    <text evidence="6">The sequence shown here is derived from an EMBL/GenBank/DDBJ whole genome shotgun (WGS) entry which is preliminary data.</text>
</comment>
<accession>A0ABU1I449</accession>
<evidence type="ECO:0000256" key="1">
    <source>
        <dbReference type="SAM" id="MobiDB-lite"/>
    </source>
</evidence>
<keyword evidence="2" id="KW-0812">Transmembrane</keyword>
<feature type="signal peptide" evidence="3">
    <location>
        <begin position="1"/>
        <end position="29"/>
    </location>
</feature>
<dbReference type="Pfam" id="PF20990">
    <property type="entry name" value="DUF2207_C"/>
    <property type="match status" value="1"/>
</dbReference>
<evidence type="ECO:0000313" key="6">
    <source>
        <dbReference type="EMBL" id="MDR6168662.1"/>
    </source>
</evidence>
<feature type="chain" id="PRO_5046392277" evidence="3">
    <location>
        <begin position="30"/>
        <end position="599"/>
    </location>
</feature>
<feature type="domain" description="Predicted membrane protein YciQ-like C-terminal" evidence="5">
    <location>
        <begin position="288"/>
        <end position="534"/>
    </location>
</feature>
<feature type="region of interest" description="Disordered" evidence="1">
    <location>
        <begin position="571"/>
        <end position="599"/>
    </location>
</feature>
<evidence type="ECO:0000259" key="4">
    <source>
        <dbReference type="Pfam" id="PF09972"/>
    </source>
</evidence>
<sequence length="599" mass="64061">MMRRTRAALAVVVLMLITGLFGLTAPAAASEDESADVDAFVFDSLSVDYTLTRDEDGTARMRVVETFVAEFPESDQNRGMRRLLPETYNGQPLHPQLISVTDENGQARPVDTDSEDGTLGILTREPGYLHGRNTFVFTYDLENVVWDFADTGLEFYWDVNGIDWNQPFREVTATLHIDPVLAASLAGRQACYIGEQDSTTPCPEIIASPDGTAITASATDLAPHETLSFAVGFDEGAFEVYDTGFLASPLGWLQSGAAVLLTGATGWALRNRRRYLRDDPGRPTVIAEYAPPRRIDALDAAVLLQKTSKAIPAEILELALLGSIRIVDDGHRRWARAKLQAELVDPRAADENGRRLLRGMFPNHRRGEVYRFGTSDTRLSSESQRALKMAKDSLRGRDMYKPVPRGVRGWPVAAWAIAAGLVILFGALALGAYVHPALPIIGIMLAGASFIVVVFAVAGDPLSAAGAEVRDHLLGLDLFIRWAEADRIRMLQSPSGAEREPVATDDPREVLRIYERLLPYAVLFGREKEWAEHLTAAYAAAGVSAPIWYSGAGAFDASSFSAGIGTLSSAASSSSSTSGGSSGGGSAGGGGGGGGGGGA</sequence>
<evidence type="ECO:0000313" key="7">
    <source>
        <dbReference type="Proteomes" id="UP001260188"/>
    </source>
</evidence>